<keyword evidence="1" id="KW-0723">Serine/threonine-protein kinase</keyword>
<evidence type="ECO:0000313" key="7">
    <source>
        <dbReference type="EMBL" id="KAG0259061.1"/>
    </source>
</evidence>
<dbReference type="PANTHER" id="PTHR11102">
    <property type="entry name" value="SEL-1-LIKE PROTEIN"/>
    <property type="match status" value="1"/>
</dbReference>
<dbReference type="Proteomes" id="UP000807716">
    <property type="component" value="Unassembled WGS sequence"/>
</dbReference>
<comment type="caution">
    <text evidence="7">The sequence shown here is derived from an EMBL/GenBank/DDBJ whole genome shotgun (WGS) entry which is preliminary data.</text>
</comment>
<dbReference type="PROSITE" id="PS00107">
    <property type="entry name" value="PROTEIN_KINASE_ATP"/>
    <property type="match status" value="1"/>
</dbReference>
<dbReference type="OrthoDB" id="272077at2759"/>
<comment type="similarity">
    <text evidence="4">Belongs to the sel-1 family.</text>
</comment>
<evidence type="ECO:0000256" key="5">
    <source>
        <dbReference type="PROSITE-ProRule" id="PRU10141"/>
    </source>
</evidence>
<dbReference type="Gene3D" id="1.10.510.10">
    <property type="entry name" value="Transferase(Phosphotransferase) domain 1"/>
    <property type="match status" value="1"/>
</dbReference>
<dbReference type="GO" id="GO:0004674">
    <property type="term" value="F:protein serine/threonine kinase activity"/>
    <property type="evidence" value="ECO:0007669"/>
    <property type="project" value="UniProtKB-KW"/>
</dbReference>
<evidence type="ECO:0000256" key="3">
    <source>
        <dbReference type="ARBA" id="ARBA00022840"/>
    </source>
</evidence>
<name>A0A9P6Q296_9FUNG</name>
<dbReference type="SMART" id="SM00220">
    <property type="entry name" value="S_TKc"/>
    <property type="match status" value="1"/>
</dbReference>
<dbReference type="AlphaFoldDB" id="A0A9P6Q296"/>
<dbReference type="InterPro" id="IPR050767">
    <property type="entry name" value="Sel1_AlgK"/>
</dbReference>
<evidence type="ECO:0000313" key="8">
    <source>
        <dbReference type="Proteomes" id="UP000807716"/>
    </source>
</evidence>
<keyword evidence="8" id="KW-1185">Reference proteome</keyword>
<accession>A0A9P6Q296</accession>
<gene>
    <name evidence="7" type="primary">CTR1_4</name>
    <name evidence="7" type="ORF">DFQ27_004260</name>
</gene>
<proteinExistence type="inferred from homology"/>
<dbReference type="SUPFAM" id="SSF56112">
    <property type="entry name" value="Protein kinase-like (PK-like)"/>
    <property type="match status" value="1"/>
</dbReference>
<evidence type="ECO:0000256" key="2">
    <source>
        <dbReference type="ARBA" id="ARBA00022741"/>
    </source>
</evidence>
<dbReference type="InterPro" id="IPR011990">
    <property type="entry name" value="TPR-like_helical_dom_sf"/>
</dbReference>
<dbReference type="PANTHER" id="PTHR11102:SF160">
    <property type="entry name" value="ERAD-ASSOCIATED E3 UBIQUITIN-PROTEIN LIGASE COMPONENT HRD3"/>
    <property type="match status" value="1"/>
</dbReference>
<feature type="domain" description="Protein kinase" evidence="6">
    <location>
        <begin position="6"/>
        <end position="269"/>
    </location>
</feature>
<dbReference type="InterPro" id="IPR001245">
    <property type="entry name" value="Ser-Thr/Tyr_kinase_cat_dom"/>
</dbReference>
<dbReference type="GO" id="GO:0005524">
    <property type="term" value="F:ATP binding"/>
    <property type="evidence" value="ECO:0007669"/>
    <property type="project" value="UniProtKB-UniRule"/>
</dbReference>
<organism evidence="7 8">
    <name type="scientific">Actinomortierella ambigua</name>
    <dbReference type="NCBI Taxonomy" id="1343610"/>
    <lineage>
        <taxon>Eukaryota</taxon>
        <taxon>Fungi</taxon>
        <taxon>Fungi incertae sedis</taxon>
        <taxon>Mucoromycota</taxon>
        <taxon>Mortierellomycotina</taxon>
        <taxon>Mortierellomycetes</taxon>
        <taxon>Mortierellales</taxon>
        <taxon>Mortierellaceae</taxon>
        <taxon>Actinomortierella</taxon>
    </lineage>
</organism>
<reference evidence="7" key="1">
    <citation type="journal article" date="2020" name="Fungal Divers.">
        <title>Resolving the Mortierellaceae phylogeny through synthesis of multi-gene phylogenetics and phylogenomics.</title>
        <authorList>
            <person name="Vandepol N."/>
            <person name="Liber J."/>
            <person name="Desiro A."/>
            <person name="Na H."/>
            <person name="Kennedy M."/>
            <person name="Barry K."/>
            <person name="Grigoriev I.V."/>
            <person name="Miller A.N."/>
            <person name="O'Donnell K."/>
            <person name="Stajich J.E."/>
            <person name="Bonito G."/>
        </authorList>
    </citation>
    <scope>NUCLEOTIDE SEQUENCE</scope>
    <source>
        <strain evidence="7">BC1065</strain>
    </source>
</reference>
<dbReference type="Pfam" id="PF08238">
    <property type="entry name" value="Sel1"/>
    <property type="match status" value="11"/>
</dbReference>
<dbReference type="Pfam" id="PF07714">
    <property type="entry name" value="PK_Tyr_Ser-Thr"/>
    <property type="match status" value="1"/>
</dbReference>
<evidence type="ECO:0000256" key="4">
    <source>
        <dbReference type="ARBA" id="ARBA00038101"/>
    </source>
</evidence>
<feature type="non-terminal residue" evidence="7">
    <location>
        <position position="710"/>
    </location>
</feature>
<keyword evidence="3 5" id="KW-0067">ATP-binding</keyword>
<keyword evidence="1" id="KW-0418">Kinase</keyword>
<dbReference type="InterPro" id="IPR017441">
    <property type="entry name" value="Protein_kinase_ATP_BS"/>
</dbReference>
<evidence type="ECO:0000259" key="6">
    <source>
        <dbReference type="PROSITE" id="PS50011"/>
    </source>
</evidence>
<dbReference type="InterPro" id="IPR000719">
    <property type="entry name" value="Prot_kinase_dom"/>
</dbReference>
<dbReference type="InterPro" id="IPR006597">
    <property type="entry name" value="Sel1-like"/>
</dbReference>
<dbReference type="PROSITE" id="PS50011">
    <property type="entry name" value="PROTEIN_KINASE_DOM"/>
    <property type="match status" value="1"/>
</dbReference>
<keyword evidence="2 5" id="KW-0547">Nucleotide-binding</keyword>
<dbReference type="SMART" id="SM00671">
    <property type="entry name" value="SEL1"/>
    <property type="match status" value="10"/>
</dbReference>
<sequence length="710" mass="78768">MSPVAVDQRAKLGSGTFGTVHQARYGDQPCAAKTFFVSQSELDRKIIDKEITVLQRLRFRHVIQFYRTHEQDGRIYLLMELAEKGSLAHAITERHISHNDWETKARLAHEIARGLAYIHQERVLHRDLKSANVLLTKHMEVKLADFGLAQTRLMASTASSTGDKGPKSAVGTLRWVAPELLYADKPSYSTKSDVYALGVVMWEMAADCTRPFKEQQNEALVALDVKRGRREQLPEDTPIEYRTWVERCWAQNPCDRPNASNVILEHDQSTVENSDTVGIFLDLDSGGSELVHSPEACNPSNQEVDRQHMLPENHNDYVGSLPQTDDDVVSYFCKAAKEDNTDAQLFLAWIYDHGRGVGKSERNSFWWCRQAAKGGNVVAQLRLARMYEHGQGVGASNAFKATTWYHIAAAGGSVEAQLALGRMYADGYGVKEDTFQAARCTLYEQDEDTNQNLQLAVKWFTKAAEQGDVYAQNIIGVMYAYGLGVDQNDEEAVKWYLKAAEHGDTNAQNNLGQMYADGQGVDQSDDEAVKWFTKAAEQGNAYGQYNLGSMYTHGRGVDQSDDEAVKLYIKAAEQGNAHAQNNLGSMYTHGRGVGQSDDEAVKLYIKAAEQGHAYARNNLGSMYIHGRGVDQSDDEAVKLYIKAAEHGVADAQLNLGLMYADGRGVDQSDEEAVKWVTKAAEQGYANAQSILGQMYADGRGVDQSDDEAVK</sequence>
<dbReference type="Gene3D" id="1.25.40.10">
    <property type="entry name" value="Tetratricopeptide repeat domain"/>
    <property type="match status" value="3"/>
</dbReference>
<dbReference type="PROSITE" id="PS00108">
    <property type="entry name" value="PROTEIN_KINASE_ST"/>
    <property type="match status" value="1"/>
</dbReference>
<dbReference type="EMBL" id="JAAAJB010000299">
    <property type="protein sequence ID" value="KAG0259061.1"/>
    <property type="molecule type" value="Genomic_DNA"/>
</dbReference>
<dbReference type="PRINTS" id="PR00109">
    <property type="entry name" value="TYRKINASE"/>
</dbReference>
<protein>
    <submittedName>
        <fullName evidence="7">Copper transport protein ctr1</fullName>
    </submittedName>
</protein>
<dbReference type="SUPFAM" id="SSF81901">
    <property type="entry name" value="HCP-like"/>
    <property type="match status" value="3"/>
</dbReference>
<dbReference type="InterPro" id="IPR008271">
    <property type="entry name" value="Ser/Thr_kinase_AS"/>
</dbReference>
<evidence type="ECO:0000256" key="1">
    <source>
        <dbReference type="ARBA" id="ARBA00022527"/>
    </source>
</evidence>
<keyword evidence="1" id="KW-0808">Transferase</keyword>
<dbReference type="InterPro" id="IPR011009">
    <property type="entry name" value="Kinase-like_dom_sf"/>
</dbReference>
<feature type="binding site" evidence="5">
    <location>
        <position position="33"/>
    </location>
    <ligand>
        <name>ATP</name>
        <dbReference type="ChEBI" id="CHEBI:30616"/>
    </ligand>
</feature>